<dbReference type="InterPro" id="IPR009057">
    <property type="entry name" value="Homeodomain-like_sf"/>
</dbReference>
<protein>
    <submittedName>
        <fullName evidence="6">Uncharacterized protein</fullName>
    </submittedName>
</protein>
<name>A0A085NJ80_9BILA</name>
<dbReference type="InterPro" id="IPR050863">
    <property type="entry name" value="CenT-Element_Derived"/>
</dbReference>
<comment type="subcellular location">
    <subcellularLocation>
        <location evidence="1">Nucleus</location>
    </subcellularLocation>
</comment>
<sequence>MKRKRVVLTLKDKREIIETLRKRVPGRSLAEKCGVGASTICDIKKKSENILSFSKDLTEAEGNPVRKVMKKAQNEDIDHAVYVWFMQKGATGQPISGPLLCEKALHFNARLGGNL</sequence>
<accession>A0A085NJ80</accession>
<evidence type="ECO:0000313" key="6">
    <source>
        <dbReference type="EMBL" id="KFD69526.1"/>
    </source>
</evidence>
<dbReference type="GO" id="GO:0005634">
    <property type="term" value="C:nucleus"/>
    <property type="evidence" value="ECO:0007669"/>
    <property type="project" value="UniProtKB-SubCell"/>
</dbReference>
<dbReference type="PANTHER" id="PTHR19303:SF16">
    <property type="entry name" value="JERKY PROTEIN HOMOLOG-LIKE"/>
    <property type="match status" value="1"/>
</dbReference>
<organism evidence="6">
    <name type="scientific">Trichuris suis</name>
    <name type="common">pig whipworm</name>
    <dbReference type="NCBI Taxonomy" id="68888"/>
    <lineage>
        <taxon>Eukaryota</taxon>
        <taxon>Metazoa</taxon>
        <taxon>Ecdysozoa</taxon>
        <taxon>Nematoda</taxon>
        <taxon>Enoplea</taxon>
        <taxon>Dorylaimia</taxon>
        <taxon>Trichinellida</taxon>
        <taxon>Trichuridae</taxon>
        <taxon>Trichuris</taxon>
    </lineage>
</organism>
<keyword evidence="2" id="KW-0238">DNA-binding</keyword>
<evidence type="ECO:0000259" key="5">
    <source>
        <dbReference type="Pfam" id="PF04218"/>
    </source>
</evidence>
<proteinExistence type="predicted"/>
<dbReference type="Pfam" id="PF04218">
    <property type="entry name" value="CENP-B_N"/>
    <property type="match status" value="1"/>
</dbReference>
<dbReference type="EMBL" id="KL367495">
    <property type="protein sequence ID" value="KFD69526.1"/>
    <property type="molecule type" value="Genomic_DNA"/>
</dbReference>
<dbReference type="SUPFAM" id="SSF46689">
    <property type="entry name" value="Homeodomain-like"/>
    <property type="match status" value="2"/>
</dbReference>
<dbReference type="GO" id="GO:0003677">
    <property type="term" value="F:DNA binding"/>
    <property type="evidence" value="ECO:0007669"/>
    <property type="project" value="InterPro"/>
</dbReference>
<dbReference type="Gene3D" id="1.10.10.60">
    <property type="entry name" value="Homeodomain-like"/>
    <property type="match status" value="2"/>
</dbReference>
<keyword evidence="3" id="KW-0539">Nucleus</keyword>
<evidence type="ECO:0000259" key="4">
    <source>
        <dbReference type="Pfam" id="PF03221"/>
    </source>
</evidence>
<dbReference type="InterPro" id="IPR007889">
    <property type="entry name" value="HTH_Psq"/>
</dbReference>
<evidence type="ECO:0000256" key="2">
    <source>
        <dbReference type="ARBA" id="ARBA00023125"/>
    </source>
</evidence>
<evidence type="ECO:0000256" key="1">
    <source>
        <dbReference type="ARBA" id="ARBA00004123"/>
    </source>
</evidence>
<reference evidence="6" key="1">
    <citation type="journal article" date="2014" name="Nat. Genet.">
        <title>Genome and transcriptome of the porcine whipworm Trichuris suis.</title>
        <authorList>
            <person name="Jex A.R."/>
            <person name="Nejsum P."/>
            <person name="Schwarz E.M."/>
            <person name="Hu L."/>
            <person name="Young N.D."/>
            <person name="Hall R.S."/>
            <person name="Korhonen P.K."/>
            <person name="Liao S."/>
            <person name="Thamsborg S."/>
            <person name="Xia J."/>
            <person name="Xu P."/>
            <person name="Wang S."/>
            <person name="Scheerlinck J.P."/>
            <person name="Hofmann A."/>
            <person name="Sternberg P.W."/>
            <person name="Wang J."/>
            <person name="Gasser R.B."/>
        </authorList>
    </citation>
    <scope>NUCLEOTIDE SEQUENCE [LARGE SCALE GENOMIC DNA]</scope>
    <source>
        <strain evidence="6">DCEP-RM93F</strain>
    </source>
</reference>
<dbReference type="InterPro" id="IPR006600">
    <property type="entry name" value="HTH_CenpB_DNA-bd_dom"/>
</dbReference>
<dbReference type="Pfam" id="PF03221">
    <property type="entry name" value="HTH_Tnp_Tc5"/>
    <property type="match status" value="1"/>
</dbReference>
<feature type="domain" description="HTH CENPB-type" evidence="4">
    <location>
        <begin position="74"/>
        <end position="107"/>
    </location>
</feature>
<dbReference type="PANTHER" id="PTHR19303">
    <property type="entry name" value="TRANSPOSON"/>
    <property type="match status" value="1"/>
</dbReference>
<dbReference type="AlphaFoldDB" id="A0A085NJ80"/>
<gene>
    <name evidence="6" type="ORF">M514_08813</name>
</gene>
<feature type="domain" description="HTH psq-type" evidence="5">
    <location>
        <begin position="2"/>
        <end position="53"/>
    </location>
</feature>
<dbReference type="Proteomes" id="UP000030758">
    <property type="component" value="Unassembled WGS sequence"/>
</dbReference>
<evidence type="ECO:0000256" key="3">
    <source>
        <dbReference type="ARBA" id="ARBA00023242"/>
    </source>
</evidence>